<protein>
    <submittedName>
        <fullName evidence="1">Putative small metal-binding protein</fullName>
    </submittedName>
</protein>
<organism evidence="1 2">
    <name type="scientific">Conexibacter arvalis</name>
    <dbReference type="NCBI Taxonomy" id="912552"/>
    <lineage>
        <taxon>Bacteria</taxon>
        <taxon>Bacillati</taxon>
        <taxon>Actinomycetota</taxon>
        <taxon>Thermoleophilia</taxon>
        <taxon>Solirubrobacterales</taxon>
        <taxon>Conexibacteraceae</taxon>
        <taxon>Conexibacter</taxon>
    </lineage>
</organism>
<sequence>MKEFFCGAVVPDCTARFEGETEEAILTQVATHAHDDHGMEHVPDSVVEAVRAQIRDVE</sequence>
<evidence type="ECO:0000313" key="2">
    <source>
        <dbReference type="Proteomes" id="UP000585272"/>
    </source>
</evidence>
<dbReference type="AlphaFoldDB" id="A0A840IAS0"/>
<name>A0A840IAS0_9ACTN</name>
<dbReference type="Proteomes" id="UP000585272">
    <property type="component" value="Unassembled WGS sequence"/>
</dbReference>
<gene>
    <name evidence="1" type="ORF">BDZ31_001295</name>
</gene>
<accession>A0A840IAS0</accession>
<dbReference type="Pfam" id="PF06348">
    <property type="entry name" value="DUF1059"/>
    <property type="match status" value="1"/>
</dbReference>
<keyword evidence="2" id="KW-1185">Reference proteome</keyword>
<proteinExistence type="predicted"/>
<evidence type="ECO:0000313" key="1">
    <source>
        <dbReference type="EMBL" id="MBB4661722.1"/>
    </source>
</evidence>
<comment type="caution">
    <text evidence="1">The sequence shown here is derived from an EMBL/GenBank/DDBJ whole genome shotgun (WGS) entry which is preliminary data.</text>
</comment>
<dbReference type="RefSeq" id="WP_183340126.1">
    <property type="nucleotide sequence ID" value="NZ_JACHNU010000001.1"/>
</dbReference>
<dbReference type="InterPro" id="IPR009409">
    <property type="entry name" value="DUF1059"/>
</dbReference>
<reference evidence="1 2" key="1">
    <citation type="submission" date="2020-08" db="EMBL/GenBank/DDBJ databases">
        <title>Genomic Encyclopedia of Archaeal and Bacterial Type Strains, Phase II (KMG-II): from individual species to whole genera.</title>
        <authorList>
            <person name="Goeker M."/>
        </authorList>
    </citation>
    <scope>NUCLEOTIDE SEQUENCE [LARGE SCALE GENOMIC DNA]</scope>
    <source>
        <strain evidence="1 2">DSM 23288</strain>
    </source>
</reference>
<dbReference type="EMBL" id="JACHNU010000001">
    <property type="protein sequence ID" value="MBB4661722.1"/>
    <property type="molecule type" value="Genomic_DNA"/>
</dbReference>